<dbReference type="EMBL" id="RWJN01000668">
    <property type="protein sequence ID" value="TCD60056.1"/>
    <property type="molecule type" value="Genomic_DNA"/>
</dbReference>
<evidence type="ECO:0000313" key="2">
    <source>
        <dbReference type="Proteomes" id="UP000292702"/>
    </source>
</evidence>
<reference evidence="1 2" key="1">
    <citation type="submission" date="2018-11" db="EMBL/GenBank/DDBJ databases">
        <title>Genome assembly of Steccherinum ochraceum LE-BIN_3174, the white-rot fungus of the Steccherinaceae family (The Residual Polyporoid clade, Polyporales, Basidiomycota).</title>
        <authorList>
            <person name="Fedorova T.V."/>
            <person name="Glazunova O.A."/>
            <person name="Landesman E.O."/>
            <person name="Moiseenko K.V."/>
            <person name="Psurtseva N.V."/>
            <person name="Savinova O.S."/>
            <person name="Shakhova N.V."/>
            <person name="Tyazhelova T.V."/>
            <person name="Vasina D.V."/>
        </authorList>
    </citation>
    <scope>NUCLEOTIDE SEQUENCE [LARGE SCALE GENOMIC DNA]</scope>
    <source>
        <strain evidence="1 2">LE-BIN_3174</strain>
    </source>
</reference>
<comment type="caution">
    <text evidence="1">The sequence shown here is derived from an EMBL/GenBank/DDBJ whole genome shotgun (WGS) entry which is preliminary data.</text>
</comment>
<organism evidence="1 2">
    <name type="scientific">Steccherinum ochraceum</name>
    <dbReference type="NCBI Taxonomy" id="92696"/>
    <lineage>
        <taxon>Eukaryota</taxon>
        <taxon>Fungi</taxon>
        <taxon>Dikarya</taxon>
        <taxon>Basidiomycota</taxon>
        <taxon>Agaricomycotina</taxon>
        <taxon>Agaricomycetes</taxon>
        <taxon>Polyporales</taxon>
        <taxon>Steccherinaceae</taxon>
        <taxon>Steccherinum</taxon>
    </lineage>
</organism>
<keyword evidence="2" id="KW-1185">Reference proteome</keyword>
<dbReference type="Proteomes" id="UP000292702">
    <property type="component" value="Unassembled WGS sequence"/>
</dbReference>
<accession>A0A4R0R2C5</accession>
<name>A0A4R0R2C5_9APHY</name>
<protein>
    <submittedName>
        <fullName evidence="1">Uncharacterized protein</fullName>
    </submittedName>
</protein>
<gene>
    <name evidence="1" type="ORF">EIP91_010797</name>
</gene>
<sequence>MRNLVPSSLATLHRPPPSILQFVRPQLTAQPPEEPALTDGGKRRAFLGLQSPPLLHVCPPRLARSSSTLALCLLTSHVAHVRSAAGCSARHSPLFGAVRDRPFLYVFSVCVKSFEL</sequence>
<dbReference type="AlphaFoldDB" id="A0A4R0R2C5"/>
<evidence type="ECO:0000313" key="1">
    <source>
        <dbReference type="EMBL" id="TCD60056.1"/>
    </source>
</evidence>
<proteinExistence type="predicted"/>